<protein>
    <submittedName>
        <fullName evidence="3">Heavy metal transport/detoxification protein</fullName>
    </submittedName>
</protein>
<keyword evidence="1" id="KW-0479">Metal-binding</keyword>
<feature type="domain" description="HMA" evidence="2">
    <location>
        <begin position="1"/>
        <end position="66"/>
    </location>
</feature>
<accession>A6TT90</accession>
<dbReference type="OrthoDB" id="9813965at2"/>
<dbReference type="HOGENOM" id="CLU_134973_10_4_9"/>
<dbReference type="STRING" id="293826.Amet_3271"/>
<dbReference type="PRINTS" id="PR00944">
    <property type="entry name" value="CUEXPORT"/>
</dbReference>
<evidence type="ECO:0000313" key="3">
    <source>
        <dbReference type="EMBL" id="ABR49408.1"/>
    </source>
</evidence>
<dbReference type="Pfam" id="PF00403">
    <property type="entry name" value="HMA"/>
    <property type="match status" value="1"/>
</dbReference>
<dbReference type="InterPro" id="IPR000428">
    <property type="entry name" value="Cu-bd"/>
</dbReference>
<dbReference type="Gene3D" id="3.30.70.100">
    <property type="match status" value="1"/>
</dbReference>
<evidence type="ECO:0000256" key="1">
    <source>
        <dbReference type="ARBA" id="ARBA00022723"/>
    </source>
</evidence>
<evidence type="ECO:0000313" key="4">
    <source>
        <dbReference type="Proteomes" id="UP000001572"/>
    </source>
</evidence>
<reference evidence="4" key="1">
    <citation type="journal article" date="2016" name="Genome Announc.">
        <title>Complete genome sequence of Alkaliphilus metalliredigens strain QYMF, an alkaliphilic and metal-reducing bacterium isolated from borax-contaminated leachate ponds.</title>
        <authorList>
            <person name="Hwang C."/>
            <person name="Copeland A."/>
            <person name="Lucas S."/>
            <person name="Lapidus A."/>
            <person name="Barry K."/>
            <person name="Detter J.C."/>
            <person name="Glavina Del Rio T."/>
            <person name="Hammon N."/>
            <person name="Israni S."/>
            <person name="Dalin E."/>
            <person name="Tice H."/>
            <person name="Pitluck S."/>
            <person name="Chertkov O."/>
            <person name="Brettin T."/>
            <person name="Bruce D."/>
            <person name="Han C."/>
            <person name="Schmutz J."/>
            <person name="Larimer F."/>
            <person name="Land M.L."/>
            <person name="Hauser L."/>
            <person name="Kyrpides N."/>
            <person name="Mikhailova N."/>
            <person name="Ye Q."/>
            <person name="Zhou J."/>
            <person name="Richardson P."/>
            <person name="Fields M.W."/>
        </authorList>
    </citation>
    <scope>NUCLEOTIDE SEQUENCE [LARGE SCALE GENOMIC DNA]</scope>
    <source>
        <strain evidence="4">QYMF</strain>
    </source>
</reference>
<dbReference type="SUPFAM" id="SSF55008">
    <property type="entry name" value="HMA, heavy metal-associated domain"/>
    <property type="match status" value="1"/>
</dbReference>
<dbReference type="eggNOG" id="COG2608">
    <property type="taxonomic scope" value="Bacteria"/>
</dbReference>
<proteinExistence type="predicted"/>
<name>A6TT90_ALKMQ</name>
<dbReference type="EMBL" id="CP000724">
    <property type="protein sequence ID" value="ABR49408.1"/>
    <property type="molecule type" value="Genomic_DNA"/>
</dbReference>
<dbReference type="GO" id="GO:0006825">
    <property type="term" value="P:copper ion transport"/>
    <property type="evidence" value="ECO:0007669"/>
    <property type="project" value="InterPro"/>
</dbReference>
<dbReference type="InterPro" id="IPR006121">
    <property type="entry name" value="HMA_dom"/>
</dbReference>
<dbReference type="GO" id="GO:0005507">
    <property type="term" value="F:copper ion binding"/>
    <property type="evidence" value="ECO:0007669"/>
    <property type="project" value="InterPro"/>
</dbReference>
<dbReference type="PROSITE" id="PS01047">
    <property type="entry name" value="HMA_1"/>
    <property type="match status" value="1"/>
</dbReference>
<dbReference type="FunFam" id="3.30.70.100:FF:000001">
    <property type="entry name" value="ATPase copper transporting beta"/>
    <property type="match status" value="1"/>
</dbReference>
<sequence>MKKKITIEGMSCGHCVGHVNEALKEISGVNSVEVNLTEKHAVVDLAHEVGNDKLKAAVDGAGYQAIEVVEI</sequence>
<dbReference type="InterPro" id="IPR017969">
    <property type="entry name" value="Heavy-metal-associated_CS"/>
</dbReference>
<dbReference type="RefSeq" id="WP_012064373.1">
    <property type="nucleotide sequence ID" value="NC_009633.1"/>
</dbReference>
<dbReference type="PROSITE" id="PS50846">
    <property type="entry name" value="HMA_2"/>
    <property type="match status" value="1"/>
</dbReference>
<keyword evidence="4" id="KW-1185">Reference proteome</keyword>
<evidence type="ECO:0000259" key="2">
    <source>
        <dbReference type="PROSITE" id="PS50846"/>
    </source>
</evidence>
<dbReference type="InterPro" id="IPR036163">
    <property type="entry name" value="HMA_dom_sf"/>
</dbReference>
<dbReference type="KEGG" id="amt:Amet_3271"/>
<dbReference type="AlphaFoldDB" id="A6TT90"/>
<dbReference type="Proteomes" id="UP000001572">
    <property type="component" value="Chromosome"/>
</dbReference>
<dbReference type="CDD" id="cd00371">
    <property type="entry name" value="HMA"/>
    <property type="match status" value="1"/>
</dbReference>
<gene>
    <name evidence="3" type="ordered locus">Amet_3271</name>
</gene>
<organism evidence="3 4">
    <name type="scientific">Alkaliphilus metalliredigens (strain QYMF)</name>
    <dbReference type="NCBI Taxonomy" id="293826"/>
    <lineage>
        <taxon>Bacteria</taxon>
        <taxon>Bacillati</taxon>
        <taxon>Bacillota</taxon>
        <taxon>Clostridia</taxon>
        <taxon>Peptostreptococcales</taxon>
        <taxon>Natronincolaceae</taxon>
        <taxon>Alkaliphilus</taxon>
    </lineage>
</organism>